<accession>A0A0V1BKK8</accession>
<dbReference type="InterPro" id="IPR002077">
    <property type="entry name" value="VDCCAlpha1"/>
</dbReference>
<dbReference type="Proteomes" id="UP000054776">
    <property type="component" value="Unassembled WGS sequence"/>
</dbReference>
<dbReference type="GO" id="GO:0016322">
    <property type="term" value="P:neuron remodeling"/>
    <property type="evidence" value="ECO:0007669"/>
    <property type="project" value="UniProtKB-ARBA"/>
</dbReference>
<proteinExistence type="inferred from homology"/>
<dbReference type="FunFam" id="1.10.287.70:FF:000009">
    <property type="entry name" value="Voltage-dependent L-type calcium channel subunit alpha"/>
    <property type="match status" value="1"/>
</dbReference>
<keyword evidence="10 17" id="KW-1133">Transmembrane helix</keyword>
<protein>
    <recommendedName>
        <fullName evidence="15">Voltage-dependent L-type calcium channel subunit alpha</fullName>
    </recommendedName>
</protein>
<keyword evidence="2" id="KW-0813">Transport</keyword>
<name>A0A0V1BKK8_TRISP</name>
<feature type="transmembrane region" description="Helical" evidence="17">
    <location>
        <begin position="109"/>
        <end position="129"/>
    </location>
</feature>
<dbReference type="InterPro" id="IPR005821">
    <property type="entry name" value="Ion_trans_dom"/>
</dbReference>
<keyword evidence="20" id="KW-1185">Reference proteome</keyword>
<evidence type="ECO:0000256" key="14">
    <source>
        <dbReference type="PIRSR" id="PIRSR602077-1"/>
    </source>
</evidence>
<dbReference type="EMBL" id="JYDH01000034">
    <property type="protein sequence ID" value="KRY37356.1"/>
    <property type="molecule type" value="Genomic_DNA"/>
</dbReference>
<feature type="transmembrane region" description="Helical" evidence="17">
    <location>
        <begin position="847"/>
        <end position="868"/>
    </location>
</feature>
<dbReference type="OrthoDB" id="431720at2759"/>
<evidence type="ECO:0000256" key="2">
    <source>
        <dbReference type="ARBA" id="ARBA00022448"/>
    </source>
</evidence>
<feature type="transmembrane region" description="Helical" evidence="17">
    <location>
        <begin position="926"/>
        <end position="956"/>
    </location>
</feature>
<dbReference type="InterPro" id="IPR014873">
    <property type="entry name" value="VDCC_a1su_IQ"/>
</dbReference>
<dbReference type="GO" id="GO:0009582">
    <property type="term" value="P:detection of abiotic stimulus"/>
    <property type="evidence" value="ECO:0007669"/>
    <property type="project" value="UniProtKB-ARBA"/>
</dbReference>
<dbReference type="FunFam" id="1.20.120.350:FF:000095">
    <property type="entry name" value="Voltage-gated Ca2+ channel, alpha subunit"/>
    <property type="match status" value="1"/>
</dbReference>
<dbReference type="GO" id="GO:0019722">
    <property type="term" value="P:calcium-mediated signaling"/>
    <property type="evidence" value="ECO:0007669"/>
    <property type="project" value="UniProtKB-ARBA"/>
</dbReference>
<dbReference type="GO" id="GO:0008331">
    <property type="term" value="F:high voltage-gated calcium channel activity"/>
    <property type="evidence" value="ECO:0007669"/>
    <property type="project" value="TreeGrafter"/>
</dbReference>
<keyword evidence="9 15" id="KW-0851">Voltage-gated channel</keyword>
<dbReference type="GO" id="GO:0042045">
    <property type="term" value="P:epithelial fluid transport"/>
    <property type="evidence" value="ECO:0007669"/>
    <property type="project" value="UniProtKB-ARBA"/>
</dbReference>
<dbReference type="PRINTS" id="PR00167">
    <property type="entry name" value="CACHANNEL"/>
</dbReference>
<evidence type="ECO:0000313" key="20">
    <source>
        <dbReference type="Proteomes" id="UP000054776"/>
    </source>
</evidence>
<comment type="caution">
    <text evidence="19">The sequence shown here is derived from an EMBL/GenBank/DDBJ whole genome shotgun (WGS) entry which is preliminary data.</text>
</comment>
<dbReference type="Gene3D" id="1.20.120.350">
    <property type="entry name" value="Voltage-gated potassium channels. Chain C"/>
    <property type="match status" value="4"/>
</dbReference>
<feature type="transmembrane region" description="Helical" evidence="17">
    <location>
        <begin position="1354"/>
        <end position="1375"/>
    </location>
</feature>
<dbReference type="GO" id="GO:0050906">
    <property type="term" value="P:detection of stimulus involved in sensory perception"/>
    <property type="evidence" value="ECO:0007669"/>
    <property type="project" value="UniProtKB-ARBA"/>
</dbReference>
<dbReference type="Pfam" id="PF00520">
    <property type="entry name" value="Ion_trans"/>
    <property type="match status" value="4"/>
</dbReference>
<evidence type="ECO:0000256" key="12">
    <source>
        <dbReference type="ARBA" id="ARBA00023136"/>
    </source>
</evidence>
<reference evidence="19 20" key="1">
    <citation type="submission" date="2015-01" db="EMBL/GenBank/DDBJ databases">
        <title>Evolution of Trichinella species and genotypes.</title>
        <authorList>
            <person name="Korhonen P.K."/>
            <person name="Edoardo P."/>
            <person name="Giuseppe L.R."/>
            <person name="Gasser R.B."/>
        </authorList>
    </citation>
    <scope>NUCLEOTIDE SEQUENCE [LARGE SCALE GENOMIC DNA]</scope>
    <source>
        <strain evidence="19">ISS3</strain>
    </source>
</reference>
<evidence type="ECO:0000256" key="9">
    <source>
        <dbReference type="ARBA" id="ARBA00022882"/>
    </source>
</evidence>
<feature type="transmembrane region" description="Helical" evidence="17">
    <location>
        <begin position="1051"/>
        <end position="1078"/>
    </location>
</feature>
<organism evidence="19 20">
    <name type="scientific">Trichinella spiralis</name>
    <name type="common">Trichina worm</name>
    <dbReference type="NCBI Taxonomy" id="6334"/>
    <lineage>
        <taxon>Eukaryota</taxon>
        <taxon>Metazoa</taxon>
        <taxon>Ecdysozoa</taxon>
        <taxon>Nematoda</taxon>
        <taxon>Enoplea</taxon>
        <taxon>Dorylaimia</taxon>
        <taxon>Trichinellida</taxon>
        <taxon>Trichinellidae</taxon>
        <taxon>Trichinella</taxon>
    </lineage>
</organism>
<comment type="function">
    <text evidence="15">Voltage-sensitive calcium channels (VSCC) mediate the entry of calcium ions into excitable cells and are also involved in a variety of calcium-dependent processes, including muscle contraction, hormone or neurotransmitter release, gene expression, cell motility, cell division and cell death.</text>
</comment>
<feature type="transmembrane region" description="Helical" evidence="17">
    <location>
        <begin position="71"/>
        <end position="89"/>
    </location>
</feature>
<evidence type="ECO:0000256" key="4">
    <source>
        <dbReference type="ARBA" id="ARBA00022673"/>
    </source>
</evidence>
<feature type="transmembrane region" description="Helical" evidence="17">
    <location>
        <begin position="316"/>
        <end position="338"/>
    </location>
</feature>
<keyword evidence="6 14" id="KW-0479">Metal-binding</keyword>
<feature type="domain" description="Voltage-dependent calcium channel alpha-1 subunit IQ" evidence="18">
    <location>
        <begin position="1510"/>
        <end position="1544"/>
    </location>
</feature>
<comment type="similarity">
    <text evidence="15">Belongs to the calcium channel alpha-1 subunit (TC 1.A.1.11) family.</text>
</comment>
<evidence type="ECO:0000256" key="3">
    <source>
        <dbReference type="ARBA" id="ARBA00022568"/>
    </source>
</evidence>
<dbReference type="GO" id="GO:0016323">
    <property type="term" value="C:basolateral plasma membrane"/>
    <property type="evidence" value="ECO:0007669"/>
    <property type="project" value="UniProtKB-ARBA"/>
</dbReference>
<evidence type="ECO:0000256" key="6">
    <source>
        <dbReference type="ARBA" id="ARBA00022723"/>
    </source>
</evidence>
<dbReference type="GO" id="GO:0098703">
    <property type="term" value="P:calcium ion import across plasma membrane"/>
    <property type="evidence" value="ECO:0007669"/>
    <property type="project" value="TreeGrafter"/>
</dbReference>
<feature type="transmembrane region" description="Helical" evidence="17">
    <location>
        <begin position="809"/>
        <end position="827"/>
    </location>
</feature>
<keyword evidence="5 17" id="KW-0812">Transmembrane</keyword>
<feature type="transmembrane region" description="Helical" evidence="17">
    <location>
        <begin position="570"/>
        <end position="592"/>
    </location>
</feature>
<feature type="binding site" evidence="14">
    <location>
        <position position="297"/>
    </location>
    <ligand>
        <name>Ca(2+)</name>
        <dbReference type="ChEBI" id="CHEBI:29108"/>
    </ligand>
</feature>
<evidence type="ECO:0000256" key="16">
    <source>
        <dbReference type="SAM" id="MobiDB-lite"/>
    </source>
</evidence>
<dbReference type="PANTHER" id="PTHR45628:SF1">
    <property type="entry name" value="VOLTAGE-DEPENDENT CALCIUM CHANNEL TYPE D SUBUNIT ALPHA-1"/>
    <property type="match status" value="1"/>
</dbReference>
<keyword evidence="11" id="KW-0406">Ion transport</keyword>
<feature type="transmembrane region" description="Helical" evidence="17">
    <location>
        <begin position="880"/>
        <end position="906"/>
    </location>
</feature>
<evidence type="ECO:0000256" key="10">
    <source>
        <dbReference type="ARBA" id="ARBA00022989"/>
    </source>
</evidence>
<dbReference type="GO" id="GO:0005891">
    <property type="term" value="C:voltage-gated calcium channel complex"/>
    <property type="evidence" value="ECO:0007669"/>
    <property type="project" value="InterPro"/>
</dbReference>
<feature type="compositionally biased region" description="Polar residues" evidence="16">
    <location>
        <begin position="1630"/>
        <end position="1651"/>
    </location>
</feature>
<dbReference type="GO" id="GO:0009581">
    <property type="term" value="P:detection of external stimulus"/>
    <property type="evidence" value="ECO:0007669"/>
    <property type="project" value="UniProtKB-ARBA"/>
</dbReference>
<keyword evidence="13" id="KW-0407">Ion channel</keyword>
<dbReference type="Gene3D" id="6.10.250.2500">
    <property type="match status" value="1"/>
</dbReference>
<feature type="binding site" evidence="14">
    <location>
        <position position="626"/>
    </location>
    <ligand>
        <name>Ca(2+)</name>
        <dbReference type="ChEBI" id="CHEBI:29108"/>
    </ligand>
</feature>
<dbReference type="GO" id="GO:0046872">
    <property type="term" value="F:metal ion binding"/>
    <property type="evidence" value="ECO:0007669"/>
    <property type="project" value="UniProtKB-KW"/>
</dbReference>
<evidence type="ECO:0000256" key="17">
    <source>
        <dbReference type="SAM" id="Phobius"/>
    </source>
</evidence>
<gene>
    <name evidence="19" type="ORF">T01_13911</name>
</gene>
<feature type="transmembrane region" description="Helical" evidence="17">
    <location>
        <begin position="1121"/>
        <end position="1147"/>
    </location>
</feature>
<feature type="region of interest" description="Disordered" evidence="16">
    <location>
        <begin position="682"/>
        <end position="702"/>
    </location>
</feature>
<feature type="transmembrane region" description="Helical" evidence="17">
    <location>
        <begin position="1159"/>
        <end position="1185"/>
    </location>
</feature>
<dbReference type="InterPro" id="IPR005446">
    <property type="entry name" value="VDCC_L_a1su"/>
</dbReference>
<dbReference type="InterPro" id="IPR027359">
    <property type="entry name" value="Volt_channel_dom_sf"/>
</dbReference>
<feature type="binding site" evidence="14">
    <location>
        <position position="1024"/>
    </location>
    <ligand>
        <name>Ca(2+)</name>
        <dbReference type="ChEBI" id="CHEBI:29108"/>
    </ligand>
</feature>
<feature type="transmembrane region" description="Helical" evidence="17">
    <location>
        <begin position="645"/>
        <end position="673"/>
    </location>
</feature>
<dbReference type="Gene3D" id="6.10.250.2180">
    <property type="match status" value="1"/>
</dbReference>
<dbReference type="InterPro" id="IPR050599">
    <property type="entry name" value="VDCC_alpha-1_subunit"/>
</dbReference>
<dbReference type="FunFam" id="1.10.287.70:FF:000107">
    <property type="entry name" value="Voltage-dependent L-type calcium channel subunit alpha"/>
    <property type="match status" value="1"/>
</dbReference>
<keyword evidence="8 14" id="KW-0106">Calcium</keyword>
<dbReference type="FunFam" id="1.10.287.70:FF:000007">
    <property type="entry name" value="Voltage-dependent L-type calcium channel subunit alpha"/>
    <property type="match status" value="1"/>
</dbReference>
<evidence type="ECO:0000256" key="5">
    <source>
        <dbReference type="ARBA" id="ARBA00022692"/>
    </source>
</evidence>
<dbReference type="SMART" id="SM01062">
    <property type="entry name" value="Ca_chan_IQ"/>
    <property type="match status" value="1"/>
</dbReference>
<dbReference type="Pfam" id="PF16905">
    <property type="entry name" value="GPHH"/>
    <property type="match status" value="1"/>
</dbReference>
<feature type="transmembrane region" description="Helical" evidence="17">
    <location>
        <begin position="203"/>
        <end position="221"/>
    </location>
</feature>
<sequence length="1906" mass="218176">MSAENYTTPSDTTIVDSCLLPSTVAGTTTTTRSKRNNSSYTIERPKRSLFCLDQKNRFRLLCIHIVEWKPFEWLILTMICANCLALAIYQPYSGLDSDFRNTVLEMLEYVFIFVFTIECLLKIVAYGFVMHPGAYLRNAWNILDFVIIVVGNCSTALSWANLPNVDVKALRAFRVLRPLRLVSGVPSLQIVLNSVLQAMVPLFHVALLVLFVIIIYAIMGLELFCGKLSRTCVHPDTGLPLQGGSSSPCGFGRSARHCSINANCSETKYWPGPNHGITNFDNIGFAMLTVFTCVSQEGWTDVMYWVNDAVGNEWPWIYFVSLVVLGSFFVLNLVLGVLSGEFSKEREKARVRGIFKKRREKIRFEEELRSYLDWILQAEDIWDAVGDEATFETVENNDAKYTSGSRLDWLLRRFSRLKCTKLQMLPFYSSKLRRKGRKLIKSQAFYWIVIVLVFLNTFVLTLEHHRQPLWLEEFQDYVNICFVILFALEMLLKMFCLGFYNYFMSLFNRFDCFVVLCSIVEISLTQARVIKPLGLSVLRSARLLRLFKVTRYWDSLRNLVASLLNSLRSIVSLLLLLFLFIVIFALLGMQIFGGKFKFDPFGSKPRSNFDSFPQSLLTVFQILTGEDWNSVMYAGIQSFGGASSIGIVVCVYFIVLFVCGNYILLNVFLAIAVDNLGDNDQSEPETVVPHVNEETLQEQDDEKMMINNDNIEQEEENFEIQLCNGETQRENGQFEQLNNNNNWSNSDGTKDETDGNSRKRGASLLAKDDSFGENCRKASLLHIPPYNSLFIFSPQNKLRIACAKLIRHAYFKNLVLLCILVSSALLAAEDPLSRHSTLNDVLGFFDIFFTSVFTVEIVLKIITFGLVLHEESFCRNAFNLLDLLVVAVSLASFGLKSGAISVVKILRVLRVLRPLRAINRAKGLKHVVQCVIVAVKTIGNILLVTFMLQFMFAIVGVQLFKGTFYRCTDSTKTNPQDCRGVFIHYDGGDRTKPVVEFREWVNNDFNFDDIRNALISLFVVGTFEGWPDLLYVAIDSTEEDSGPVYNYRQAVAIFFIAYIVVIAFFMQNIFVGFVIITFQNEGEREYENCELDKNQRKCIDFTLNVKPQKRYVPSSQFRYKLWLFVTSSYFEYGILFIIILNTFVLAMRHHHPNPITEEVLDFLNFIFTSVFAAEVLLKLMAFTIVNYFADAWNVFDFIVVLGSVIDIVCSKVGPGESVISMNFFRLFRVMRLVKLLGRGEGMRTLVWTFLKSFQSLPYVVLLIVLLFFIYAVIGMQVFGKIAFDDDTQIHRHNNFRTFYSALLVLFRCATGEAWQNIMLDCSDRPTVLCEKAFLHEDEEASGATTCGTNFAYPYFISFFILSSCLIINLFVAIIMDNFDYLTRDWSILGPHHLEEFVRLWSEFDPDARGRIKHLDVLILLRKISPPLGFGDFCPHRIACKKLISMNMSLFPDGTVGFHATLLALVRTSLNIFCDNSIEMANIRLRRVIRKVWKKTSESFLDEILPLTTGEDDVTVGKFYATYLIQDYFLRFKRRRMLEARRMNQTPRHGIKVLMAGLREPIHDSAEPHRRYSGNLFADWMKDFEEPQHRRNHILFNGLTNDHQKQQRVNNKNLSSAINYKEHFRKKKNVPSLQIKKTTHSTSTPNGHVPQSESDDPQPWRPYPHNACVRLFDLSTDSSRANDIHAGVNLWDTISLLWSCSRGRLDHSVKRTNCLTSGKLTAWQMAHQLLLSYMQCNSHPHTAVAPLGRPVANETPIARNNRLRTMDQEKTSARHCNSGCKLSTNPTARWDFFPNSTARLATEITDACDIPFPFRWYLKRFFIPSQRGFAFITNKLEGIEKGWTADVDQVKVDGGECCKREESLKVGRLKAVRVLEHSGKRRERSASLVERCLNGIRSTRVACAPSD</sequence>
<evidence type="ECO:0000313" key="19">
    <source>
        <dbReference type="EMBL" id="KRY37356.1"/>
    </source>
</evidence>
<dbReference type="InterPro" id="IPR031649">
    <property type="entry name" value="GPHH_dom"/>
</dbReference>
<evidence type="ECO:0000256" key="7">
    <source>
        <dbReference type="ARBA" id="ARBA00022737"/>
    </source>
</evidence>
<evidence type="ECO:0000259" key="18">
    <source>
        <dbReference type="SMART" id="SM01062"/>
    </source>
</evidence>
<dbReference type="FunFam" id="1.10.287.70:FF:000117">
    <property type="entry name" value="Voltage-gated Ca2+ channel, alpha subunit"/>
    <property type="match status" value="1"/>
</dbReference>
<keyword evidence="12 17" id="KW-0472">Membrane</keyword>
<dbReference type="InParanoid" id="A0A0V1BKK8"/>
<comment type="subcellular location">
    <subcellularLocation>
        <location evidence="1 15">Membrane</location>
        <topology evidence="1 15">Multi-pass membrane protein</topology>
    </subcellularLocation>
</comment>
<dbReference type="STRING" id="6334.A0A0V1BKK8"/>
<evidence type="ECO:0000256" key="1">
    <source>
        <dbReference type="ARBA" id="ARBA00004141"/>
    </source>
</evidence>
<dbReference type="Pfam" id="PF08763">
    <property type="entry name" value="Ca_chan_IQ"/>
    <property type="match status" value="1"/>
</dbReference>
<dbReference type="FunFam" id="1.20.120.350:FF:000006">
    <property type="entry name" value="Voltage-dependent L-type calcium channel subunit alpha"/>
    <property type="match status" value="1"/>
</dbReference>
<evidence type="ECO:0000256" key="13">
    <source>
        <dbReference type="ARBA" id="ARBA00023303"/>
    </source>
</evidence>
<keyword evidence="3 15" id="KW-0109">Calcium transport</keyword>
<feature type="region of interest" description="Disordered" evidence="16">
    <location>
        <begin position="736"/>
        <end position="759"/>
    </location>
</feature>
<feature type="transmembrane region" description="Helical" evidence="17">
    <location>
        <begin position="444"/>
        <end position="462"/>
    </location>
</feature>
<keyword evidence="4 15" id="KW-0107">Calcium channel</keyword>
<feature type="transmembrane region" description="Helical" evidence="17">
    <location>
        <begin position="477"/>
        <end position="500"/>
    </location>
</feature>
<dbReference type="Gene3D" id="1.10.287.70">
    <property type="match status" value="4"/>
</dbReference>
<dbReference type="FunFam" id="1.20.120.350:FF:000001">
    <property type="entry name" value="Voltage-dependent L-type calcium channel subunit alpha"/>
    <property type="match status" value="1"/>
</dbReference>
<dbReference type="PANTHER" id="PTHR45628">
    <property type="entry name" value="VOLTAGE-DEPENDENT CALCIUM CHANNEL TYPE A SUBUNIT ALPHA-1"/>
    <property type="match status" value="1"/>
</dbReference>
<evidence type="ECO:0000256" key="8">
    <source>
        <dbReference type="ARBA" id="ARBA00022837"/>
    </source>
</evidence>
<feature type="transmembrane region" description="Helical" evidence="17">
    <location>
        <begin position="141"/>
        <end position="159"/>
    </location>
</feature>
<keyword evidence="7" id="KW-0677">Repeat</keyword>
<dbReference type="PRINTS" id="PR01630">
    <property type="entry name" value="LVDCCALPHA1"/>
</dbReference>
<evidence type="ECO:0000256" key="11">
    <source>
        <dbReference type="ARBA" id="ARBA00023065"/>
    </source>
</evidence>
<feature type="region of interest" description="Disordered" evidence="16">
    <location>
        <begin position="1628"/>
        <end position="1659"/>
    </location>
</feature>
<feature type="compositionally biased region" description="Basic and acidic residues" evidence="16">
    <location>
        <begin position="748"/>
        <end position="757"/>
    </location>
</feature>
<feature type="transmembrane region" description="Helical" evidence="17">
    <location>
        <begin position="1256"/>
        <end position="1278"/>
    </location>
</feature>
<evidence type="ECO:0000256" key="15">
    <source>
        <dbReference type="RuleBase" id="RU003808"/>
    </source>
</evidence>
<dbReference type="SUPFAM" id="SSF81324">
    <property type="entry name" value="Voltage-gated potassium channels"/>
    <property type="match status" value="4"/>
</dbReference>